<feature type="domain" description="Phosphatidic acid phosphatase type 2/haloperoxidase" evidence="2">
    <location>
        <begin position="100"/>
        <end position="230"/>
    </location>
</feature>
<evidence type="ECO:0000313" key="3">
    <source>
        <dbReference type="EMBL" id="KIQ06602.1"/>
    </source>
</evidence>
<keyword evidence="1" id="KW-1133">Transmembrane helix</keyword>
<name>A0A0D0L6B7_9PSED</name>
<dbReference type="AlphaFoldDB" id="A0A0D0L6B7"/>
<protein>
    <submittedName>
        <fullName evidence="3">Phosphoesterase</fullName>
    </submittedName>
</protein>
<evidence type="ECO:0000313" key="4">
    <source>
        <dbReference type="Proteomes" id="UP000032068"/>
    </source>
</evidence>
<organism evidence="3 4">
    <name type="scientific">Pseudomonas fulva</name>
    <dbReference type="NCBI Taxonomy" id="47880"/>
    <lineage>
        <taxon>Bacteria</taxon>
        <taxon>Pseudomonadati</taxon>
        <taxon>Pseudomonadota</taxon>
        <taxon>Gammaproteobacteria</taxon>
        <taxon>Pseudomonadales</taxon>
        <taxon>Pseudomonadaceae</taxon>
        <taxon>Pseudomonas</taxon>
    </lineage>
</organism>
<dbReference type="EMBL" id="JXQW01000001">
    <property type="protein sequence ID" value="KIQ06602.1"/>
    <property type="molecule type" value="Genomic_DNA"/>
</dbReference>
<reference evidence="3 4" key="1">
    <citation type="submission" date="2014-12" db="EMBL/GenBank/DDBJ databases">
        <title>16Stimator: statistical estimation of ribosomal gene copy numbers from draft genome assemblies.</title>
        <authorList>
            <person name="Perisin M.A."/>
            <person name="Vetter M."/>
            <person name="Gilbert J.A."/>
            <person name="Bergelson J."/>
        </authorList>
    </citation>
    <scope>NUCLEOTIDE SEQUENCE [LARGE SCALE GENOMIC DNA]</scope>
    <source>
        <strain evidence="3 4">MEJ086</strain>
    </source>
</reference>
<dbReference type="SUPFAM" id="SSF48317">
    <property type="entry name" value="Acid phosphatase/Vanadium-dependent haloperoxidase"/>
    <property type="match status" value="1"/>
</dbReference>
<sequence length="252" mass="27855">MQVSYAQPVASRRFDFKRWLGIPLALMALLLVVDPQPLDFALAGLFYDPASGFIGSSSFWLEDVLHDQAKILVIGLGVMCIAAFLLSLLPVKLRAWRRELGYLVLSLSLSTGIVTPLKTLTAVQCPWSLTQFGGRETFSPLIGARPTTDKPGRCWPGGHASAGFSLLALFFALRDRRPRLAKWALAFALALGTVLSLGRMLQGAHFLSHNLWTLLFDWLIAVIGYRALLYRPMPVPRQTPARLQATREGARP</sequence>
<comment type="caution">
    <text evidence="3">The sequence shown here is derived from an EMBL/GenBank/DDBJ whole genome shotgun (WGS) entry which is preliminary data.</text>
</comment>
<dbReference type="Proteomes" id="UP000032068">
    <property type="component" value="Unassembled WGS sequence"/>
</dbReference>
<dbReference type="RefSeq" id="WP_042551847.1">
    <property type="nucleotide sequence ID" value="NZ_JXQW01000001.1"/>
</dbReference>
<evidence type="ECO:0000256" key="1">
    <source>
        <dbReference type="SAM" id="Phobius"/>
    </source>
</evidence>
<gene>
    <name evidence="3" type="ORF">RU08_00685</name>
</gene>
<dbReference type="Pfam" id="PF01569">
    <property type="entry name" value="PAP2"/>
    <property type="match status" value="1"/>
</dbReference>
<evidence type="ECO:0000259" key="2">
    <source>
        <dbReference type="Pfam" id="PF01569"/>
    </source>
</evidence>
<feature type="transmembrane region" description="Helical" evidence="1">
    <location>
        <begin position="210"/>
        <end position="229"/>
    </location>
</feature>
<feature type="transmembrane region" description="Helical" evidence="1">
    <location>
        <begin position="180"/>
        <end position="198"/>
    </location>
</feature>
<dbReference type="CDD" id="cd03396">
    <property type="entry name" value="PAP2_like_6"/>
    <property type="match status" value="1"/>
</dbReference>
<keyword evidence="1" id="KW-0812">Transmembrane</keyword>
<dbReference type="InterPro" id="IPR000326">
    <property type="entry name" value="PAP2/HPO"/>
</dbReference>
<feature type="transmembrane region" description="Helical" evidence="1">
    <location>
        <begin position="155"/>
        <end position="173"/>
    </location>
</feature>
<feature type="transmembrane region" description="Helical" evidence="1">
    <location>
        <begin position="69"/>
        <end position="88"/>
    </location>
</feature>
<dbReference type="InterPro" id="IPR036938">
    <property type="entry name" value="PAP2/HPO_sf"/>
</dbReference>
<proteinExistence type="predicted"/>
<feature type="transmembrane region" description="Helical" evidence="1">
    <location>
        <begin position="100"/>
        <end position="117"/>
    </location>
</feature>
<accession>A0A0D0L6B7</accession>
<keyword evidence="1" id="KW-0472">Membrane</keyword>
<dbReference type="Gene3D" id="1.20.144.10">
    <property type="entry name" value="Phosphatidic acid phosphatase type 2/haloperoxidase"/>
    <property type="match status" value="1"/>
</dbReference>